<dbReference type="GO" id="GO:0004523">
    <property type="term" value="F:RNA-DNA hybrid ribonuclease activity"/>
    <property type="evidence" value="ECO:0007669"/>
    <property type="project" value="InterPro"/>
</dbReference>
<dbReference type="CDD" id="cd06222">
    <property type="entry name" value="RNase_H_like"/>
    <property type="match status" value="1"/>
</dbReference>
<dbReference type="AlphaFoldDB" id="A0AAN8TIW3"/>
<dbReference type="Gene3D" id="3.30.420.10">
    <property type="entry name" value="Ribonuclease H-like superfamily/Ribonuclease H"/>
    <property type="match status" value="1"/>
</dbReference>
<dbReference type="InterPro" id="IPR002156">
    <property type="entry name" value="RNaseH_domain"/>
</dbReference>
<dbReference type="InterPro" id="IPR053151">
    <property type="entry name" value="RNase_H-like"/>
</dbReference>
<dbReference type="SUPFAM" id="SSF53098">
    <property type="entry name" value="Ribonuclease H-like"/>
    <property type="match status" value="1"/>
</dbReference>
<evidence type="ECO:0000259" key="1">
    <source>
        <dbReference type="Pfam" id="PF13456"/>
    </source>
</evidence>
<dbReference type="PANTHER" id="PTHR47723">
    <property type="entry name" value="OS05G0353850 PROTEIN"/>
    <property type="match status" value="1"/>
</dbReference>
<dbReference type="Pfam" id="PF13456">
    <property type="entry name" value="RVT_3"/>
    <property type="match status" value="1"/>
</dbReference>
<sequence>MARKITFFSSLVIWIKSDSDWVKLNFDDYCKGNSESFGGNDIIREHYGNFFIAYADFYDYCNNNMIEAKTLPRGLKICLDEGYSSMIVQSDFQVTINMINNKMKIF</sequence>
<gene>
    <name evidence="2" type="ORF">RDI58_014781</name>
</gene>
<evidence type="ECO:0000313" key="3">
    <source>
        <dbReference type="Proteomes" id="UP001371456"/>
    </source>
</evidence>
<dbReference type="EMBL" id="JBANQN010000006">
    <property type="protein sequence ID" value="KAK6786256.1"/>
    <property type="molecule type" value="Genomic_DNA"/>
</dbReference>
<dbReference type="InterPro" id="IPR012337">
    <property type="entry name" value="RNaseH-like_sf"/>
</dbReference>
<dbReference type="GO" id="GO:0003676">
    <property type="term" value="F:nucleic acid binding"/>
    <property type="evidence" value="ECO:0007669"/>
    <property type="project" value="InterPro"/>
</dbReference>
<dbReference type="InterPro" id="IPR044730">
    <property type="entry name" value="RNase_H-like_dom_plant"/>
</dbReference>
<comment type="caution">
    <text evidence="2">The sequence shown here is derived from an EMBL/GenBank/DDBJ whole genome shotgun (WGS) entry which is preliminary data.</text>
</comment>
<proteinExistence type="predicted"/>
<dbReference type="InterPro" id="IPR036397">
    <property type="entry name" value="RNaseH_sf"/>
</dbReference>
<evidence type="ECO:0000313" key="2">
    <source>
        <dbReference type="EMBL" id="KAK6786256.1"/>
    </source>
</evidence>
<protein>
    <recommendedName>
        <fullName evidence="1">RNase H type-1 domain-containing protein</fullName>
    </recommendedName>
</protein>
<dbReference type="Proteomes" id="UP001371456">
    <property type="component" value="Unassembled WGS sequence"/>
</dbReference>
<keyword evidence="3" id="KW-1185">Reference proteome</keyword>
<feature type="domain" description="RNase H type-1" evidence="1">
    <location>
        <begin position="38"/>
        <end position="103"/>
    </location>
</feature>
<reference evidence="2 3" key="1">
    <citation type="submission" date="2024-02" db="EMBL/GenBank/DDBJ databases">
        <title>de novo genome assembly of Solanum bulbocastanum strain 11H21.</title>
        <authorList>
            <person name="Hosaka A.J."/>
        </authorList>
    </citation>
    <scope>NUCLEOTIDE SEQUENCE [LARGE SCALE GENOMIC DNA]</scope>
    <source>
        <tissue evidence="2">Young leaves</tissue>
    </source>
</reference>
<dbReference type="PANTHER" id="PTHR47723:SF19">
    <property type="entry name" value="POLYNUCLEOTIDYL TRANSFERASE, RIBONUCLEASE H-LIKE SUPERFAMILY PROTEIN"/>
    <property type="match status" value="1"/>
</dbReference>
<name>A0AAN8TIW3_SOLBU</name>
<organism evidence="2 3">
    <name type="scientific">Solanum bulbocastanum</name>
    <name type="common">Wild potato</name>
    <dbReference type="NCBI Taxonomy" id="147425"/>
    <lineage>
        <taxon>Eukaryota</taxon>
        <taxon>Viridiplantae</taxon>
        <taxon>Streptophyta</taxon>
        <taxon>Embryophyta</taxon>
        <taxon>Tracheophyta</taxon>
        <taxon>Spermatophyta</taxon>
        <taxon>Magnoliopsida</taxon>
        <taxon>eudicotyledons</taxon>
        <taxon>Gunneridae</taxon>
        <taxon>Pentapetalae</taxon>
        <taxon>asterids</taxon>
        <taxon>lamiids</taxon>
        <taxon>Solanales</taxon>
        <taxon>Solanaceae</taxon>
        <taxon>Solanoideae</taxon>
        <taxon>Solaneae</taxon>
        <taxon>Solanum</taxon>
    </lineage>
</organism>
<accession>A0AAN8TIW3</accession>